<evidence type="ECO:0000256" key="4">
    <source>
        <dbReference type="ARBA" id="ARBA00022450"/>
    </source>
</evidence>
<comment type="PTM">
    <text evidence="10">4'-phosphopantetheine is transferred from CoA to a specific serine of apo-ACP by AcpS. This modification is essential for activity because fatty acids are bound in thioester linkage to the sulfhydryl of the prosthetic group.</text>
</comment>
<proteinExistence type="inferred from homology"/>
<dbReference type="Gene3D" id="1.10.1200.10">
    <property type="entry name" value="ACP-like"/>
    <property type="match status" value="1"/>
</dbReference>
<evidence type="ECO:0000256" key="2">
    <source>
        <dbReference type="ARBA" id="ARBA00005194"/>
    </source>
</evidence>
<dbReference type="GO" id="GO:0031177">
    <property type="term" value="F:phosphopantetheine binding"/>
    <property type="evidence" value="ECO:0007669"/>
    <property type="project" value="InterPro"/>
</dbReference>
<evidence type="ECO:0000313" key="14">
    <source>
        <dbReference type="EMBL" id="HGM97686.1"/>
    </source>
</evidence>
<dbReference type="InterPro" id="IPR006162">
    <property type="entry name" value="Ppantetheine_attach_site"/>
</dbReference>
<dbReference type="GO" id="GO:0009245">
    <property type="term" value="P:lipid A biosynthetic process"/>
    <property type="evidence" value="ECO:0007669"/>
    <property type="project" value="TreeGrafter"/>
</dbReference>
<evidence type="ECO:0000256" key="1">
    <source>
        <dbReference type="ARBA" id="ARBA00003180"/>
    </source>
</evidence>
<evidence type="ECO:0000256" key="12">
    <source>
        <dbReference type="RuleBase" id="RU003545"/>
    </source>
</evidence>
<comment type="function">
    <text evidence="1 10 12">Carrier of the growing fatty acid chain in fatty acid biosynthesis.</text>
</comment>
<dbReference type="InterPro" id="IPR009081">
    <property type="entry name" value="PP-bd_ACP"/>
</dbReference>
<dbReference type="PROSITE" id="PS50075">
    <property type="entry name" value="CARRIER"/>
    <property type="match status" value="1"/>
</dbReference>
<dbReference type="AlphaFoldDB" id="A0A7V4ABP3"/>
<evidence type="ECO:0000259" key="13">
    <source>
        <dbReference type="PROSITE" id="PS50075"/>
    </source>
</evidence>
<dbReference type="NCBIfam" id="NF002150">
    <property type="entry name" value="PRK00982.1-4"/>
    <property type="match status" value="1"/>
</dbReference>
<dbReference type="InterPro" id="IPR020806">
    <property type="entry name" value="PKS_PP-bd"/>
</dbReference>
<keyword evidence="8 10" id="KW-0443">Lipid metabolism</keyword>
<keyword evidence="9 10" id="KW-0275">Fatty acid biosynthesis</keyword>
<keyword evidence="6 10" id="KW-0597">Phosphoprotein</keyword>
<comment type="similarity">
    <text evidence="3 10">Belongs to the acyl carrier protein (ACP) family.</text>
</comment>
<keyword evidence="7 10" id="KW-0276">Fatty acid metabolism</keyword>
<evidence type="ECO:0000256" key="3">
    <source>
        <dbReference type="ARBA" id="ARBA00010930"/>
    </source>
</evidence>
<dbReference type="Pfam" id="PF00550">
    <property type="entry name" value="PP-binding"/>
    <property type="match status" value="1"/>
</dbReference>
<dbReference type="SUPFAM" id="SSF47336">
    <property type="entry name" value="ACP-like"/>
    <property type="match status" value="1"/>
</dbReference>
<dbReference type="NCBIfam" id="NF002148">
    <property type="entry name" value="PRK00982.1-2"/>
    <property type="match status" value="1"/>
</dbReference>
<dbReference type="NCBIfam" id="TIGR00517">
    <property type="entry name" value="acyl_carrier"/>
    <property type="match status" value="1"/>
</dbReference>
<comment type="caution">
    <text evidence="14">The sequence shown here is derived from an EMBL/GenBank/DDBJ whole genome shotgun (WGS) entry which is preliminary data.</text>
</comment>
<feature type="modified residue" description="O-(pantetheine 4'-phosphoryl)serine" evidence="10">
    <location>
        <position position="36"/>
    </location>
</feature>
<sequence length="78" mass="8965">MNVFETLKEIIVEELDVTPEQVTPDARFQEDLGADSLDVVELIMKIEERFGIEVPDTDAEKIRTVQDAVNYIENKLKK</sequence>
<protein>
    <recommendedName>
        <fullName evidence="10 11">Acyl carrier protein</fullName>
        <shortName evidence="10">ACP</shortName>
    </recommendedName>
</protein>
<evidence type="ECO:0000256" key="9">
    <source>
        <dbReference type="ARBA" id="ARBA00023160"/>
    </source>
</evidence>
<keyword evidence="10" id="KW-0963">Cytoplasm</keyword>
<evidence type="ECO:0000256" key="6">
    <source>
        <dbReference type="ARBA" id="ARBA00022553"/>
    </source>
</evidence>
<evidence type="ECO:0000256" key="10">
    <source>
        <dbReference type="HAMAP-Rule" id="MF_01217"/>
    </source>
</evidence>
<dbReference type="GO" id="GO:0000035">
    <property type="term" value="F:acyl binding"/>
    <property type="evidence" value="ECO:0007669"/>
    <property type="project" value="TreeGrafter"/>
</dbReference>
<dbReference type="FunFam" id="1.10.1200.10:FF:000003">
    <property type="entry name" value="Acyl carrier protein"/>
    <property type="match status" value="1"/>
</dbReference>
<dbReference type="InterPro" id="IPR036736">
    <property type="entry name" value="ACP-like_sf"/>
</dbReference>
<comment type="subcellular location">
    <subcellularLocation>
        <location evidence="10">Cytoplasm</location>
    </subcellularLocation>
</comment>
<comment type="PTM">
    <text evidence="12">4'-phosphopantetheine is transferred from CoA to a specific serine of apo-ACP by acpS.</text>
</comment>
<keyword evidence="4 10" id="KW-0596">Phosphopantetheine</keyword>
<dbReference type="PANTHER" id="PTHR20863:SF76">
    <property type="entry name" value="CARRIER DOMAIN-CONTAINING PROTEIN"/>
    <property type="match status" value="1"/>
</dbReference>
<dbReference type="NCBIfam" id="NF002151">
    <property type="entry name" value="PRK00982.1-5"/>
    <property type="match status" value="1"/>
</dbReference>
<dbReference type="EMBL" id="DTAR01000115">
    <property type="protein sequence ID" value="HGM97686.1"/>
    <property type="molecule type" value="Genomic_DNA"/>
</dbReference>
<evidence type="ECO:0000256" key="7">
    <source>
        <dbReference type="ARBA" id="ARBA00022832"/>
    </source>
</evidence>
<gene>
    <name evidence="10 14" type="primary">acpP</name>
    <name evidence="14" type="ORF">ENT96_01380</name>
</gene>
<organism evidence="14">
    <name type="scientific">candidate division WOR-3 bacterium</name>
    <dbReference type="NCBI Taxonomy" id="2052148"/>
    <lineage>
        <taxon>Bacteria</taxon>
        <taxon>Bacteria division WOR-3</taxon>
    </lineage>
</organism>
<name>A0A7V4ABP3_UNCW3</name>
<dbReference type="GO" id="GO:0016020">
    <property type="term" value="C:membrane"/>
    <property type="evidence" value="ECO:0007669"/>
    <property type="project" value="GOC"/>
</dbReference>
<feature type="domain" description="Carrier" evidence="13">
    <location>
        <begin position="1"/>
        <end position="76"/>
    </location>
</feature>
<dbReference type="PROSITE" id="PS00012">
    <property type="entry name" value="PHOSPHOPANTETHEINE"/>
    <property type="match status" value="1"/>
</dbReference>
<accession>A0A7V4ABP3</accession>
<dbReference type="UniPathway" id="UPA00094"/>
<dbReference type="SMART" id="SM00823">
    <property type="entry name" value="PKS_PP"/>
    <property type="match status" value="1"/>
</dbReference>
<dbReference type="HAMAP" id="MF_01217">
    <property type="entry name" value="Acyl_carrier"/>
    <property type="match status" value="1"/>
</dbReference>
<dbReference type="GO" id="GO:0005829">
    <property type="term" value="C:cytosol"/>
    <property type="evidence" value="ECO:0007669"/>
    <property type="project" value="TreeGrafter"/>
</dbReference>
<comment type="pathway">
    <text evidence="2 10 12">Lipid metabolism; fatty acid biosynthesis.</text>
</comment>
<evidence type="ECO:0000256" key="11">
    <source>
        <dbReference type="NCBIfam" id="TIGR00517"/>
    </source>
</evidence>
<dbReference type="GO" id="GO:0000036">
    <property type="term" value="F:acyl carrier activity"/>
    <property type="evidence" value="ECO:0007669"/>
    <property type="project" value="UniProtKB-UniRule"/>
</dbReference>
<dbReference type="PANTHER" id="PTHR20863">
    <property type="entry name" value="ACYL CARRIER PROTEIN"/>
    <property type="match status" value="1"/>
</dbReference>
<evidence type="ECO:0000256" key="8">
    <source>
        <dbReference type="ARBA" id="ARBA00023098"/>
    </source>
</evidence>
<dbReference type="InterPro" id="IPR003231">
    <property type="entry name" value="ACP"/>
</dbReference>
<reference evidence="14" key="1">
    <citation type="journal article" date="2020" name="mSystems">
        <title>Genome- and Community-Level Interaction Insights into Carbon Utilization and Element Cycling Functions of Hydrothermarchaeota in Hydrothermal Sediment.</title>
        <authorList>
            <person name="Zhou Z."/>
            <person name="Liu Y."/>
            <person name="Xu W."/>
            <person name="Pan J."/>
            <person name="Luo Z.H."/>
            <person name="Li M."/>
        </authorList>
    </citation>
    <scope>NUCLEOTIDE SEQUENCE [LARGE SCALE GENOMIC DNA]</scope>
    <source>
        <strain evidence="14">SpSt-626</strain>
    </source>
</reference>
<evidence type="ECO:0000256" key="5">
    <source>
        <dbReference type="ARBA" id="ARBA00022516"/>
    </source>
</evidence>
<keyword evidence="5 10" id="KW-0444">Lipid biosynthesis</keyword>